<keyword evidence="2" id="KW-0378">Hydrolase</keyword>
<dbReference type="GO" id="GO:0016787">
    <property type="term" value="F:hydrolase activity"/>
    <property type="evidence" value="ECO:0007669"/>
    <property type="project" value="UniProtKB-KW"/>
</dbReference>
<comment type="similarity">
    <text evidence="2">Belongs to the 5'-nucleotidase family.</text>
</comment>
<dbReference type="EMBL" id="JADIMT010000003">
    <property type="protein sequence ID" value="MBO8435397.1"/>
    <property type="molecule type" value="Genomic_DNA"/>
</dbReference>
<organism evidence="5 6">
    <name type="scientific">Candidatus Ornithospirochaeta stercoripullorum</name>
    <dbReference type="NCBI Taxonomy" id="2840899"/>
    <lineage>
        <taxon>Bacteria</taxon>
        <taxon>Pseudomonadati</taxon>
        <taxon>Spirochaetota</taxon>
        <taxon>Spirochaetia</taxon>
        <taxon>Spirochaetales</taxon>
        <taxon>Spirochaetaceae</taxon>
        <taxon>Spirochaetaceae incertae sedis</taxon>
        <taxon>Candidatus Ornithospirochaeta</taxon>
    </lineage>
</organism>
<evidence type="ECO:0000313" key="5">
    <source>
        <dbReference type="EMBL" id="MBO8435397.1"/>
    </source>
</evidence>
<evidence type="ECO:0000313" key="6">
    <source>
        <dbReference type="Proteomes" id="UP000823615"/>
    </source>
</evidence>
<dbReference type="InterPro" id="IPR004843">
    <property type="entry name" value="Calcineurin-like_PHP"/>
</dbReference>
<dbReference type="PANTHER" id="PTHR11575">
    <property type="entry name" value="5'-NUCLEOTIDASE-RELATED"/>
    <property type="match status" value="1"/>
</dbReference>
<evidence type="ECO:0000256" key="2">
    <source>
        <dbReference type="RuleBase" id="RU362119"/>
    </source>
</evidence>
<dbReference type="InterPro" id="IPR008334">
    <property type="entry name" value="5'-Nucleotdase_C"/>
</dbReference>
<keyword evidence="1" id="KW-0732">Signal</keyword>
<proteinExistence type="inferred from homology"/>
<dbReference type="AlphaFoldDB" id="A0A9D9H4Z8"/>
<dbReference type="Pfam" id="PF00149">
    <property type="entry name" value="Metallophos"/>
    <property type="match status" value="1"/>
</dbReference>
<sequence>MADIWFTSDTHSYLYPTDYISKKKQDMGYIALSSSFTAGAIIVDGGDMLQGSPLVRYEMKNAIRPFLAAEVFNRVGLGIYVPGNHDFNFGYDVLSSFLSSLKAEKLAANVVDDRGELGLKRYALIEAADGIRILFVGVVTDYVNIWESRKNLEGLRITDSVKAAEEALKEGSSFSPDYTVCVYHGGFGDEEGEIRENRGAELAALGFDILLTGHQHAIIEPKHIGRTLTLQAGAKAMFSAHIMLGHDGKIDAELVKTDASLPLRSEFCDLSGKEEEAVMASLAVPIGNVNGSLIDASKLESAIHGSSLADFLNDMQLEFTGADISAVSLFNEPYSLGPVVTLGDILAAYPFSNTLLKIRLTGRMLRQAMERSAGYFEIEDGKVRISDRFIIPKEEHYNYDFYRGISYSFDISRKLGERVVRLVWNNINLLENPDTQLTMALNSYRATGTGGYGIYRSAEVIERYSQDVQDLLIDRFSDGPAVDVPVRTDFLLIR</sequence>
<feature type="domain" description="Calcineurin-like phosphoesterase" evidence="3">
    <location>
        <begin position="4"/>
        <end position="216"/>
    </location>
</feature>
<dbReference type="GO" id="GO:0030288">
    <property type="term" value="C:outer membrane-bounded periplasmic space"/>
    <property type="evidence" value="ECO:0007669"/>
    <property type="project" value="TreeGrafter"/>
</dbReference>
<dbReference type="PRINTS" id="PR01607">
    <property type="entry name" value="APYRASEFAMLY"/>
</dbReference>
<evidence type="ECO:0000259" key="3">
    <source>
        <dbReference type="Pfam" id="PF00149"/>
    </source>
</evidence>
<dbReference type="GO" id="GO:0009166">
    <property type="term" value="P:nucleotide catabolic process"/>
    <property type="evidence" value="ECO:0007669"/>
    <property type="project" value="InterPro"/>
</dbReference>
<dbReference type="SUPFAM" id="SSF56300">
    <property type="entry name" value="Metallo-dependent phosphatases"/>
    <property type="match status" value="1"/>
</dbReference>
<feature type="domain" description="5'-Nucleotidase C-terminal" evidence="4">
    <location>
        <begin position="299"/>
        <end position="452"/>
    </location>
</feature>
<evidence type="ECO:0000259" key="4">
    <source>
        <dbReference type="Pfam" id="PF02872"/>
    </source>
</evidence>
<reference evidence="5" key="2">
    <citation type="journal article" date="2021" name="PeerJ">
        <title>Extensive microbial diversity within the chicken gut microbiome revealed by metagenomics and culture.</title>
        <authorList>
            <person name="Gilroy R."/>
            <person name="Ravi A."/>
            <person name="Getino M."/>
            <person name="Pursley I."/>
            <person name="Horton D.L."/>
            <person name="Alikhan N.F."/>
            <person name="Baker D."/>
            <person name="Gharbi K."/>
            <person name="Hall N."/>
            <person name="Watson M."/>
            <person name="Adriaenssens E.M."/>
            <person name="Foster-Nyarko E."/>
            <person name="Jarju S."/>
            <person name="Secka A."/>
            <person name="Antonio M."/>
            <person name="Oren A."/>
            <person name="Chaudhuri R.R."/>
            <person name="La Ragione R."/>
            <person name="Hildebrand F."/>
            <person name="Pallen M.J."/>
        </authorList>
    </citation>
    <scope>NUCLEOTIDE SEQUENCE</scope>
    <source>
        <strain evidence="5">7293</strain>
    </source>
</reference>
<protein>
    <submittedName>
        <fullName evidence="5">Bifunctional metallophosphatase/5'-nucleotidase</fullName>
    </submittedName>
</protein>
<dbReference type="InterPro" id="IPR029052">
    <property type="entry name" value="Metallo-depent_PP-like"/>
</dbReference>
<dbReference type="PANTHER" id="PTHR11575:SF6">
    <property type="entry name" value="2',3'-CYCLIC-NUCLEOTIDE 2'-PHOSPHODIESTERASE_3'-NUCLEOTIDASE"/>
    <property type="match status" value="1"/>
</dbReference>
<evidence type="ECO:0000256" key="1">
    <source>
        <dbReference type="ARBA" id="ARBA00022729"/>
    </source>
</evidence>
<reference evidence="5" key="1">
    <citation type="submission" date="2020-10" db="EMBL/GenBank/DDBJ databases">
        <authorList>
            <person name="Gilroy R."/>
        </authorList>
    </citation>
    <scope>NUCLEOTIDE SEQUENCE</scope>
    <source>
        <strain evidence="5">7293</strain>
    </source>
</reference>
<accession>A0A9D9H4Z8</accession>
<dbReference type="InterPro" id="IPR006179">
    <property type="entry name" value="5_nucleotidase/apyrase"/>
</dbReference>
<dbReference type="SUPFAM" id="SSF55816">
    <property type="entry name" value="5'-nucleotidase (syn. UDP-sugar hydrolase), C-terminal domain"/>
    <property type="match status" value="1"/>
</dbReference>
<name>A0A9D9H4Z8_9SPIO</name>
<dbReference type="Proteomes" id="UP000823615">
    <property type="component" value="Unassembled WGS sequence"/>
</dbReference>
<keyword evidence="2" id="KW-0547">Nucleotide-binding</keyword>
<comment type="caution">
    <text evidence="5">The sequence shown here is derived from an EMBL/GenBank/DDBJ whole genome shotgun (WGS) entry which is preliminary data.</text>
</comment>
<gene>
    <name evidence="5" type="ORF">IAA97_00230</name>
</gene>
<dbReference type="GO" id="GO:0000166">
    <property type="term" value="F:nucleotide binding"/>
    <property type="evidence" value="ECO:0007669"/>
    <property type="project" value="UniProtKB-KW"/>
</dbReference>
<dbReference type="Gene3D" id="3.60.21.10">
    <property type="match status" value="1"/>
</dbReference>
<dbReference type="InterPro" id="IPR036907">
    <property type="entry name" value="5'-Nucleotdase_C_sf"/>
</dbReference>
<dbReference type="Pfam" id="PF02872">
    <property type="entry name" value="5_nucleotid_C"/>
    <property type="match status" value="1"/>
</dbReference>
<dbReference type="Gene3D" id="3.90.780.10">
    <property type="entry name" value="5'-Nucleotidase, C-terminal domain"/>
    <property type="match status" value="1"/>
</dbReference>